<dbReference type="SUPFAM" id="SSF55469">
    <property type="entry name" value="FMN-dependent nitroreductase-like"/>
    <property type="match status" value="1"/>
</dbReference>
<evidence type="ECO:0000313" key="5">
    <source>
        <dbReference type="EMBL" id="KHQ51549.1"/>
    </source>
</evidence>
<keyword evidence="6" id="KW-1185">Reference proteome</keyword>
<evidence type="ECO:0000256" key="2">
    <source>
        <dbReference type="ARBA" id="ARBA00022643"/>
    </source>
</evidence>
<feature type="domain" description="Nitroreductase" evidence="4">
    <location>
        <begin position="11"/>
        <end position="198"/>
    </location>
</feature>
<dbReference type="GO" id="GO:0016491">
    <property type="term" value="F:oxidoreductase activity"/>
    <property type="evidence" value="ECO:0007669"/>
    <property type="project" value="UniProtKB-KW"/>
</dbReference>
<dbReference type="InterPro" id="IPR050627">
    <property type="entry name" value="Nitroreductase/BluB"/>
</dbReference>
<proteinExistence type="predicted"/>
<dbReference type="InterPro" id="IPR029479">
    <property type="entry name" value="Nitroreductase"/>
</dbReference>
<dbReference type="PATRIC" id="fig|1515334.3.peg.4078"/>
<dbReference type="InterPro" id="IPR000415">
    <property type="entry name" value="Nitroreductase-like"/>
</dbReference>
<dbReference type="OrthoDB" id="9802510at2"/>
<comment type="caution">
    <text evidence="5">The sequence shown here is derived from an EMBL/GenBank/DDBJ whole genome shotgun (WGS) entry which is preliminary data.</text>
</comment>
<evidence type="ECO:0000256" key="3">
    <source>
        <dbReference type="ARBA" id="ARBA00023002"/>
    </source>
</evidence>
<name>A0A0B3SM11_9RHOB</name>
<dbReference type="Gene3D" id="3.40.109.10">
    <property type="entry name" value="NADH Oxidase"/>
    <property type="match status" value="1"/>
</dbReference>
<dbReference type="STRING" id="561184.SAMN05216376_108237"/>
<evidence type="ECO:0000313" key="6">
    <source>
        <dbReference type="Proteomes" id="UP000030960"/>
    </source>
</evidence>
<reference evidence="5 6" key="1">
    <citation type="submission" date="2014-10" db="EMBL/GenBank/DDBJ databases">
        <title>Genome sequence of Ponticoccus sp. strain UMTAT08 isolated from clonal culture of toxic dinoflagellate Alexandrium tamiyavanichii.</title>
        <authorList>
            <person name="Gan H.Y."/>
            <person name="Muhd D.-D."/>
            <person name="Mohd Noor M.E."/>
            <person name="Yeong Y.S."/>
            <person name="Usup G."/>
        </authorList>
    </citation>
    <scope>NUCLEOTIDE SEQUENCE [LARGE SCALE GENOMIC DNA]</scope>
    <source>
        <strain evidence="5 6">UMTAT08</strain>
    </source>
</reference>
<gene>
    <name evidence="5" type="ORF">OA50_04044</name>
</gene>
<protein>
    <submittedName>
        <fullName evidence="5">Nitroreductase family protein</fullName>
    </submittedName>
</protein>
<dbReference type="Proteomes" id="UP000030960">
    <property type="component" value="Unassembled WGS sequence"/>
</dbReference>
<dbReference type="RefSeq" id="WP_043144726.1">
    <property type="nucleotide sequence ID" value="NZ_JSUQ01000017.1"/>
</dbReference>
<dbReference type="PANTHER" id="PTHR23026:SF90">
    <property type="entry name" value="IODOTYROSINE DEIODINASE 1"/>
    <property type="match status" value="1"/>
</dbReference>
<dbReference type="AlphaFoldDB" id="A0A0B3SM11"/>
<dbReference type="PANTHER" id="PTHR23026">
    <property type="entry name" value="NADPH NITROREDUCTASE"/>
    <property type="match status" value="1"/>
</dbReference>
<accession>A0A0B3SM11</accession>
<dbReference type="Pfam" id="PF00881">
    <property type="entry name" value="Nitroreductase"/>
    <property type="match status" value="1"/>
</dbReference>
<evidence type="ECO:0000259" key="4">
    <source>
        <dbReference type="Pfam" id="PF00881"/>
    </source>
</evidence>
<organism evidence="5 6">
    <name type="scientific">Mameliella alba</name>
    <dbReference type="NCBI Taxonomy" id="561184"/>
    <lineage>
        <taxon>Bacteria</taxon>
        <taxon>Pseudomonadati</taxon>
        <taxon>Pseudomonadota</taxon>
        <taxon>Alphaproteobacteria</taxon>
        <taxon>Rhodobacterales</taxon>
        <taxon>Roseobacteraceae</taxon>
        <taxon>Mameliella</taxon>
    </lineage>
</organism>
<evidence type="ECO:0000256" key="1">
    <source>
        <dbReference type="ARBA" id="ARBA00022630"/>
    </source>
</evidence>
<keyword evidence="3" id="KW-0560">Oxidoreductase</keyword>
<keyword evidence="2" id="KW-0288">FMN</keyword>
<dbReference type="EMBL" id="JSUQ01000017">
    <property type="protein sequence ID" value="KHQ51549.1"/>
    <property type="molecule type" value="Genomic_DNA"/>
</dbReference>
<keyword evidence="1" id="KW-0285">Flavoprotein</keyword>
<sequence length="222" mass="24796">MNEAETFADLLKARYSCRAYRPDPVPQEVIESALRDAQQVPSWNNVQPWQVIALTAPETAAFAKAFYAHVETGERQSDIPFPLRYEGIYQERRRTCGWQLYGALGIQKGDRAASGRQMRENFRLFGAPHCLLITAPKDLGTYGVLDCGAYVTAVMLAFQARGLASIAMAAVASFSPFVRDRYDIAEDRDLVCAVAFGHADPDHPANSYRTDRADLSEVVDWR</sequence>
<dbReference type="CDD" id="cd02136">
    <property type="entry name" value="PnbA_NfnB-like"/>
    <property type="match status" value="1"/>
</dbReference>